<dbReference type="InterPro" id="IPR037069">
    <property type="entry name" value="AcylCoA_DH/ox_N_sf"/>
</dbReference>
<dbReference type="InterPro" id="IPR052547">
    <property type="entry name" value="Mito_Isobutyryl-CoADH"/>
</dbReference>
<accession>A0A2H9U884</accession>
<dbReference type="InterPro" id="IPR006089">
    <property type="entry name" value="Acyl-CoA_DH_CS"/>
</dbReference>
<dbReference type="Gene3D" id="1.10.540.10">
    <property type="entry name" value="Acyl-CoA dehydrogenase/oxidase, N-terminal domain"/>
    <property type="match status" value="1"/>
</dbReference>
<dbReference type="Gene3D" id="2.40.110.10">
    <property type="entry name" value="Butyryl-CoA Dehydrogenase, subunit A, domain 2"/>
    <property type="match status" value="1"/>
</dbReference>
<dbReference type="GO" id="GO:0003995">
    <property type="term" value="F:acyl-CoA dehydrogenase activity"/>
    <property type="evidence" value="ECO:0007669"/>
    <property type="project" value="InterPro"/>
</dbReference>
<comment type="pathway">
    <text evidence="2">Amino-acid degradation; L-valine degradation.</text>
</comment>
<dbReference type="InterPro" id="IPR013786">
    <property type="entry name" value="AcylCoA_DH/ox_N"/>
</dbReference>
<gene>
    <name evidence="12" type="ORF">CUC53_03295</name>
</gene>
<evidence type="ECO:0000256" key="8">
    <source>
        <dbReference type="RuleBase" id="RU362125"/>
    </source>
</evidence>
<dbReference type="InterPro" id="IPR006091">
    <property type="entry name" value="Acyl-CoA_Oxase/DH_mid-dom"/>
</dbReference>
<dbReference type="InterPro" id="IPR036250">
    <property type="entry name" value="AcylCo_DH-like_C"/>
</dbReference>
<feature type="domain" description="Acyl-CoA dehydrogenase/oxidase C-terminal" evidence="9">
    <location>
        <begin position="227"/>
        <end position="377"/>
    </location>
</feature>
<keyword evidence="5 8" id="KW-0285">Flavoprotein</keyword>
<dbReference type="OrthoDB" id="9770681at2"/>
<dbReference type="RefSeq" id="WP_100292830.1">
    <property type="nucleotide sequence ID" value="NZ_PGGC01000024.1"/>
</dbReference>
<protein>
    <submittedName>
        <fullName evidence="12">Acyl-CoA dehydrogenase</fullName>
    </submittedName>
</protein>
<dbReference type="PANTHER" id="PTHR43831:SF1">
    <property type="entry name" value="ISOBUTYRYL-COA DEHYDROGENASE, MITOCHONDRIAL"/>
    <property type="match status" value="1"/>
</dbReference>
<dbReference type="GO" id="GO:0009083">
    <property type="term" value="P:branched-chain amino acid catabolic process"/>
    <property type="evidence" value="ECO:0007669"/>
    <property type="project" value="UniProtKB-KW"/>
</dbReference>
<dbReference type="FunFam" id="1.20.140.10:FF:000001">
    <property type="entry name" value="Acyl-CoA dehydrogenase"/>
    <property type="match status" value="1"/>
</dbReference>
<name>A0A2H9U884_9GAMM</name>
<evidence type="ECO:0000256" key="1">
    <source>
        <dbReference type="ARBA" id="ARBA00001974"/>
    </source>
</evidence>
<keyword evidence="6 8" id="KW-0274">FAD</keyword>
<dbReference type="AlphaFoldDB" id="A0A2H9U884"/>
<dbReference type="Proteomes" id="UP000235861">
    <property type="component" value="Unassembled WGS sequence"/>
</dbReference>
<dbReference type="InterPro" id="IPR009100">
    <property type="entry name" value="AcylCoA_DH/oxidase_NM_dom_sf"/>
</dbReference>
<keyword evidence="7 8" id="KW-0560">Oxidoreductase</keyword>
<organism evidence="12 13">
    <name type="scientific">Aeromonas cavernicola</name>
    <dbReference type="NCBI Taxonomy" id="1006623"/>
    <lineage>
        <taxon>Bacteria</taxon>
        <taxon>Pseudomonadati</taxon>
        <taxon>Pseudomonadota</taxon>
        <taxon>Gammaproteobacteria</taxon>
        <taxon>Aeromonadales</taxon>
        <taxon>Aeromonadaceae</taxon>
        <taxon>Aeromonas</taxon>
    </lineage>
</organism>
<dbReference type="GO" id="GO:0050660">
    <property type="term" value="F:flavin adenine dinucleotide binding"/>
    <property type="evidence" value="ECO:0007669"/>
    <property type="project" value="InterPro"/>
</dbReference>
<evidence type="ECO:0000256" key="6">
    <source>
        <dbReference type="ARBA" id="ARBA00022827"/>
    </source>
</evidence>
<dbReference type="PROSITE" id="PS00072">
    <property type="entry name" value="ACYL_COA_DH_1"/>
    <property type="match status" value="1"/>
</dbReference>
<dbReference type="Gene3D" id="1.20.140.10">
    <property type="entry name" value="Butyryl-CoA Dehydrogenase, subunit A, domain 3"/>
    <property type="match status" value="1"/>
</dbReference>
<feature type="domain" description="Acyl-CoA dehydrogenase/oxidase N-terminal" evidence="11">
    <location>
        <begin position="6"/>
        <end position="117"/>
    </location>
</feature>
<evidence type="ECO:0000259" key="10">
    <source>
        <dbReference type="Pfam" id="PF02770"/>
    </source>
</evidence>
<evidence type="ECO:0000313" key="12">
    <source>
        <dbReference type="EMBL" id="PJG60212.1"/>
    </source>
</evidence>
<keyword evidence="13" id="KW-1185">Reference proteome</keyword>
<comment type="similarity">
    <text evidence="3 8">Belongs to the acyl-CoA dehydrogenase family.</text>
</comment>
<comment type="cofactor">
    <cofactor evidence="1 8">
        <name>FAD</name>
        <dbReference type="ChEBI" id="CHEBI:57692"/>
    </cofactor>
</comment>
<evidence type="ECO:0000256" key="5">
    <source>
        <dbReference type="ARBA" id="ARBA00022630"/>
    </source>
</evidence>
<dbReference type="Pfam" id="PF02771">
    <property type="entry name" value="Acyl-CoA_dh_N"/>
    <property type="match status" value="1"/>
</dbReference>
<dbReference type="PROSITE" id="PS00073">
    <property type="entry name" value="ACYL_COA_DH_2"/>
    <property type="match status" value="1"/>
</dbReference>
<dbReference type="EMBL" id="PGGC01000024">
    <property type="protein sequence ID" value="PJG60212.1"/>
    <property type="molecule type" value="Genomic_DNA"/>
</dbReference>
<comment type="caution">
    <text evidence="12">The sequence shown here is derived from an EMBL/GenBank/DDBJ whole genome shotgun (WGS) entry which is preliminary data.</text>
</comment>
<evidence type="ECO:0000313" key="13">
    <source>
        <dbReference type="Proteomes" id="UP000235861"/>
    </source>
</evidence>
<evidence type="ECO:0000256" key="3">
    <source>
        <dbReference type="ARBA" id="ARBA00009347"/>
    </source>
</evidence>
<evidence type="ECO:0000256" key="2">
    <source>
        <dbReference type="ARBA" id="ARBA00005109"/>
    </source>
</evidence>
<sequence length="385" mass="41534">MDFVLSQDQQAYVAAAAAFADEALAPHAARWDRDHEFPIATIKQAAALGFCGLYTPVQFGGLGLPRLDASLIFERLAMGCTSTTAYLTIHNMVSWMLGSGLPTEVAKEWVPKLVSGELLGSYCLTEPGAGSDAAALSTKAVREGDLYLIEGTKVFISGAGSTDVLVVMARTGGEGAGGISAFMVPATSTGVGYGKPEEKLGWHSQPTREVTFSQVRIPASYRLGQEGEGFKFAMQALDGGRINIATCSVGTAQQALDDALTYVKTRQQFGHPISEFQSVQFRLADMATELAAARLLVRQAADKLDRASPDKGAWCAMAKRFATDVGYRICDEALQLFGGYGYIRDYPVERYLRDTRVHRILEGTNEVMRLIIARQLLAEPTLGLV</sequence>
<dbReference type="InterPro" id="IPR009075">
    <property type="entry name" value="AcylCo_DH/oxidase_C"/>
</dbReference>
<keyword evidence="4" id="KW-0101">Branched-chain amino acid catabolism</keyword>
<dbReference type="FunFam" id="2.40.110.10:FF:000001">
    <property type="entry name" value="Acyl-CoA dehydrogenase, mitochondrial"/>
    <property type="match status" value="1"/>
</dbReference>
<evidence type="ECO:0000259" key="11">
    <source>
        <dbReference type="Pfam" id="PF02771"/>
    </source>
</evidence>
<evidence type="ECO:0000259" key="9">
    <source>
        <dbReference type="Pfam" id="PF00441"/>
    </source>
</evidence>
<dbReference type="Pfam" id="PF00441">
    <property type="entry name" value="Acyl-CoA_dh_1"/>
    <property type="match status" value="1"/>
</dbReference>
<feature type="domain" description="Acyl-CoA oxidase/dehydrogenase middle" evidence="10">
    <location>
        <begin position="122"/>
        <end position="215"/>
    </location>
</feature>
<evidence type="ECO:0000256" key="4">
    <source>
        <dbReference type="ARBA" id="ARBA00022456"/>
    </source>
</evidence>
<proteinExistence type="inferred from homology"/>
<dbReference type="PIRSF" id="PIRSF016578">
    <property type="entry name" value="HsaA"/>
    <property type="match status" value="1"/>
</dbReference>
<dbReference type="SUPFAM" id="SSF47203">
    <property type="entry name" value="Acyl-CoA dehydrogenase C-terminal domain-like"/>
    <property type="match status" value="1"/>
</dbReference>
<dbReference type="PANTHER" id="PTHR43831">
    <property type="entry name" value="ISOBUTYRYL-COA DEHYDROGENASE"/>
    <property type="match status" value="1"/>
</dbReference>
<reference evidence="12 13" key="1">
    <citation type="submission" date="2017-11" db="EMBL/GenBank/DDBJ databases">
        <title>Draft genome sequence of environmental isolate Aeromonas cavernicola sp. nov. MDC 2508.</title>
        <authorList>
            <person name="Colston S.M."/>
            <person name="Navarro A."/>
            <person name="Martinez-Murcia A.J."/>
            <person name="Graf J."/>
        </authorList>
    </citation>
    <scope>NUCLEOTIDE SEQUENCE [LARGE SCALE GENOMIC DNA]</scope>
    <source>
        <strain evidence="12 13">MDC 2508</strain>
    </source>
</reference>
<dbReference type="Pfam" id="PF02770">
    <property type="entry name" value="Acyl-CoA_dh_M"/>
    <property type="match status" value="1"/>
</dbReference>
<dbReference type="SUPFAM" id="SSF56645">
    <property type="entry name" value="Acyl-CoA dehydrogenase NM domain-like"/>
    <property type="match status" value="1"/>
</dbReference>
<evidence type="ECO:0000256" key="7">
    <source>
        <dbReference type="ARBA" id="ARBA00023002"/>
    </source>
</evidence>
<dbReference type="InterPro" id="IPR046373">
    <property type="entry name" value="Acyl-CoA_Oxase/DH_mid-dom_sf"/>
</dbReference>